<protein>
    <submittedName>
        <fullName evidence="2">Uncharacterized protein</fullName>
    </submittedName>
</protein>
<feature type="compositionally biased region" description="Polar residues" evidence="1">
    <location>
        <begin position="1"/>
        <end position="15"/>
    </location>
</feature>
<feature type="compositionally biased region" description="Acidic residues" evidence="1">
    <location>
        <begin position="113"/>
        <end position="122"/>
    </location>
</feature>
<organism evidence="2 3">
    <name type="scientific">Peiella sedimenti</name>
    <dbReference type="NCBI Taxonomy" id="3061083"/>
    <lineage>
        <taxon>Bacteria</taxon>
        <taxon>Pseudomonadati</taxon>
        <taxon>Pseudomonadota</taxon>
        <taxon>Alphaproteobacteria</taxon>
        <taxon>Caulobacterales</taxon>
        <taxon>Caulobacteraceae</taxon>
        <taxon>Peiella</taxon>
    </lineage>
</organism>
<proteinExistence type="predicted"/>
<gene>
    <name evidence="2" type="ORF">Q0812_08535</name>
</gene>
<feature type="region of interest" description="Disordered" evidence="1">
    <location>
        <begin position="1"/>
        <end position="122"/>
    </location>
</feature>
<evidence type="ECO:0000313" key="2">
    <source>
        <dbReference type="EMBL" id="MDO1559473.1"/>
    </source>
</evidence>
<dbReference type="RefSeq" id="WP_302109902.1">
    <property type="nucleotide sequence ID" value="NZ_JAUKTR010000003.1"/>
</dbReference>
<comment type="caution">
    <text evidence="2">The sequence shown here is derived from an EMBL/GenBank/DDBJ whole genome shotgun (WGS) entry which is preliminary data.</text>
</comment>
<feature type="compositionally biased region" description="Basic and acidic residues" evidence="1">
    <location>
        <begin position="72"/>
        <end position="83"/>
    </location>
</feature>
<reference evidence="2" key="1">
    <citation type="submission" date="2023-07" db="EMBL/GenBank/DDBJ databases">
        <title>Brevundimonas soil sp. nov., isolated from the soil of chemical plant.</title>
        <authorList>
            <person name="Wu N."/>
        </authorList>
    </citation>
    <scope>NUCLEOTIDE SEQUENCE</scope>
    <source>
        <strain evidence="2">XZ-24</strain>
    </source>
</reference>
<dbReference type="Proteomes" id="UP001169063">
    <property type="component" value="Unassembled WGS sequence"/>
</dbReference>
<evidence type="ECO:0000256" key="1">
    <source>
        <dbReference type="SAM" id="MobiDB-lite"/>
    </source>
</evidence>
<evidence type="ECO:0000313" key="3">
    <source>
        <dbReference type="Proteomes" id="UP001169063"/>
    </source>
</evidence>
<dbReference type="EMBL" id="JAUKTR010000003">
    <property type="protein sequence ID" value="MDO1559473.1"/>
    <property type="molecule type" value="Genomic_DNA"/>
</dbReference>
<name>A0ABT8SNS4_9CAUL</name>
<accession>A0ABT8SNS4</accession>
<feature type="compositionally biased region" description="Polar residues" evidence="1">
    <location>
        <begin position="84"/>
        <end position="96"/>
    </location>
</feature>
<sequence>MTQSSSDKLSASEVSESIAVQGGDAMTGSGVGSDTRAGSLQGGAAHGSEIDPDQDAIDQDLKAQGESGAEPKSFKDAGGDTRNSRAAVNNVGQSNLGPKGDPAEGKRGLSDSGGDDVDAASG</sequence>
<keyword evidence="3" id="KW-1185">Reference proteome</keyword>